<reference evidence="2" key="1">
    <citation type="submission" date="2016-11" db="EMBL/GenBank/DDBJ databases">
        <authorList>
            <person name="Jaros S."/>
            <person name="Januszkiewicz K."/>
            <person name="Wedrychowicz H."/>
        </authorList>
    </citation>
    <scope>NUCLEOTIDE SEQUENCE [LARGE SCALE GENOMIC DNA]</scope>
    <source>
        <strain evidence="2">DSM 5091</strain>
    </source>
</reference>
<organism evidence="2 3">
    <name type="scientific">Malonomonas rubra DSM 5091</name>
    <dbReference type="NCBI Taxonomy" id="1122189"/>
    <lineage>
        <taxon>Bacteria</taxon>
        <taxon>Pseudomonadati</taxon>
        <taxon>Thermodesulfobacteriota</taxon>
        <taxon>Desulfuromonadia</taxon>
        <taxon>Desulfuromonadales</taxon>
        <taxon>Geopsychrobacteraceae</taxon>
        <taxon>Malonomonas</taxon>
    </lineage>
</organism>
<name>A0A1M6BL14_MALRU</name>
<proteinExistence type="predicted"/>
<dbReference type="RefSeq" id="WP_072904901.1">
    <property type="nucleotide sequence ID" value="NZ_FQZT01000001.1"/>
</dbReference>
<dbReference type="InterPro" id="IPR036515">
    <property type="entry name" value="Transposase_17_sf"/>
</dbReference>
<dbReference type="OrthoDB" id="9798161at2"/>
<dbReference type="Gene3D" id="3.30.70.1290">
    <property type="entry name" value="Transposase IS200-like"/>
    <property type="match status" value="1"/>
</dbReference>
<accession>A0A1M6BL14</accession>
<dbReference type="PANTHER" id="PTHR33360:SF2">
    <property type="entry name" value="TRANSPOSASE FOR INSERTION SEQUENCE ELEMENT IS200"/>
    <property type="match status" value="1"/>
</dbReference>
<sequence>MDVRVSAHSAYCLQYHVVRVCKYRRRILKSGVREYLGKVLSGLLRQMPGVEIETIGYDGDHLHMVMTIPPKYSISEVMGRLKSQSSSRMRKKFEWLSKVYWSDNIVWSPGYFVSSVGVDEQTVKKYVEY</sequence>
<dbReference type="EMBL" id="FQZT01000001">
    <property type="protein sequence ID" value="SHI49357.1"/>
    <property type="molecule type" value="Genomic_DNA"/>
</dbReference>
<dbReference type="SUPFAM" id="SSF143422">
    <property type="entry name" value="Transposase IS200-like"/>
    <property type="match status" value="1"/>
</dbReference>
<dbReference type="STRING" id="1122189.SAMN02745165_00221"/>
<dbReference type="GO" id="GO:0006313">
    <property type="term" value="P:DNA transposition"/>
    <property type="evidence" value="ECO:0007669"/>
    <property type="project" value="InterPro"/>
</dbReference>
<evidence type="ECO:0000259" key="1">
    <source>
        <dbReference type="SMART" id="SM01321"/>
    </source>
</evidence>
<dbReference type="Proteomes" id="UP000184171">
    <property type="component" value="Unassembled WGS sequence"/>
</dbReference>
<feature type="domain" description="Transposase IS200-like" evidence="1">
    <location>
        <begin position="10"/>
        <end position="129"/>
    </location>
</feature>
<dbReference type="SMART" id="SM01321">
    <property type="entry name" value="Y1_Tnp"/>
    <property type="match status" value="1"/>
</dbReference>
<evidence type="ECO:0000313" key="3">
    <source>
        <dbReference type="Proteomes" id="UP000184171"/>
    </source>
</evidence>
<dbReference type="InterPro" id="IPR002686">
    <property type="entry name" value="Transposase_17"/>
</dbReference>
<dbReference type="Pfam" id="PF01797">
    <property type="entry name" value="Y1_Tnp"/>
    <property type="match status" value="1"/>
</dbReference>
<dbReference type="GO" id="GO:0003677">
    <property type="term" value="F:DNA binding"/>
    <property type="evidence" value="ECO:0007669"/>
    <property type="project" value="InterPro"/>
</dbReference>
<dbReference type="AlphaFoldDB" id="A0A1M6BL14"/>
<dbReference type="GO" id="GO:0004803">
    <property type="term" value="F:transposase activity"/>
    <property type="evidence" value="ECO:0007669"/>
    <property type="project" value="InterPro"/>
</dbReference>
<evidence type="ECO:0000313" key="2">
    <source>
        <dbReference type="EMBL" id="SHI49357.1"/>
    </source>
</evidence>
<protein>
    <submittedName>
        <fullName evidence="2">Putative transposase</fullName>
    </submittedName>
</protein>
<keyword evidence="3" id="KW-1185">Reference proteome</keyword>
<dbReference type="PANTHER" id="PTHR33360">
    <property type="entry name" value="TRANSPOSASE FOR INSERTION SEQUENCE ELEMENT IS200"/>
    <property type="match status" value="1"/>
</dbReference>
<dbReference type="NCBIfam" id="NF033573">
    <property type="entry name" value="transpos_IS200"/>
    <property type="match status" value="1"/>
</dbReference>
<gene>
    <name evidence="2" type="ORF">SAMN02745165_00221</name>
</gene>